<dbReference type="Proteomes" id="UP000242754">
    <property type="component" value="Unassembled WGS sequence"/>
</dbReference>
<dbReference type="AlphaFoldDB" id="A0A143Y629"/>
<name>A0A143Y629_9LACT</name>
<evidence type="ECO:0000313" key="1">
    <source>
        <dbReference type="EMBL" id="CZQ81743.1"/>
    </source>
</evidence>
<accession>A0A143Y629</accession>
<evidence type="ECO:0000313" key="2">
    <source>
        <dbReference type="Proteomes" id="UP000242754"/>
    </source>
</evidence>
<dbReference type="OrthoDB" id="9918221at2"/>
<dbReference type="EMBL" id="FJNE01000001">
    <property type="protein sequence ID" value="CZQ81743.1"/>
    <property type="molecule type" value="Genomic_DNA"/>
</dbReference>
<protein>
    <submittedName>
        <fullName evidence="1">Uncharacterized protein</fullName>
    </submittedName>
</protein>
<dbReference type="RefSeq" id="WP_087030202.1">
    <property type="nucleotide sequence ID" value="NZ_FJNE01000001.1"/>
</dbReference>
<organism evidence="1 2">
    <name type="scientific">Trichococcus palustris</name>
    <dbReference type="NCBI Taxonomy" id="140314"/>
    <lineage>
        <taxon>Bacteria</taxon>
        <taxon>Bacillati</taxon>
        <taxon>Bacillota</taxon>
        <taxon>Bacilli</taxon>
        <taxon>Lactobacillales</taxon>
        <taxon>Carnobacteriaceae</taxon>
        <taxon>Trichococcus</taxon>
    </lineage>
</organism>
<dbReference type="STRING" id="140314.SAMN04488076_10254"/>
<sequence length="88" mass="10051">MSSEETSIYATKADLEELKGDLKKIIDTVNSLLQLEIEKSTHVYPHDTDGARVPYAVLPNKDIITPSILRQLENSSKTFEELQDKYRK</sequence>
<keyword evidence="2" id="KW-1185">Reference proteome</keyword>
<gene>
    <name evidence="1" type="ORF">Tpal_236</name>
</gene>
<reference evidence="1 2" key="1">
    <citation type="submission" date="2016-02" db="EMBL/GenBank/DDBJ databases">
        <authorList>
            <person name="Wen L."/>
            <person name="He K."/>
            <person name="Yang H."/>
        </authorList>
    </citation>
    <scope>NUCLEOTIDE SEQUENCE [LARGE SCALE GENOMIC DNA]</scope>
    <source>
        <strain evidence="1">Trichococcus palustris</strain>
    </source>
</reference>
<proteinExistence type="predicted"/>